<dbReference type="EMBL" id="FN653411">
    <property type="protein sequence ID" value="CBY15059.1"/>
    <property type="molecule type" value="Genomic_DNA"/>
</dbReference>
<evidence type="ECO:0000313" key="1">
    <source>
        <dbReference type="EMBL" id="CBY15059.1"/>
    </source>
</evidence>
<dbReference type="OrthoDB" id="10348723at2759"/>
<dbReference type="InParanoid" id="E4XZJ7"/>
<sequence>DNIRNNIIVLCHAKELLQIIFSLLKSRFYSNTKRYIAHQSKCEDDCCTLCVPMKEKYYDLAYQAARDKAREMLNKLRRKEQLEKIYNKFESTTDAIVSTDFNYQANYANSAFE</sequence>
<name>E4XZJ7_OIKDI</name>
<keyword evidence="2" id="KW-1185">Reference proteome</keyword>
<dbReference type="AlphaFoldDB" id="E4XZJ7"/>
<protein>
    <submittedName>
        <fullName evidence="1">Uncharacterized protein</fullName>
    </submittedName>
</protein>
<organism evidence="1">
    <name type="scientific">Oikopleura dioica</name>
    <name type="common">Tunicate</name>
    <dbReference type="NCBI Taxonomy" id="34765"/>
    <lineage>
        <taxon>Eukaryota</taxon>
        <taxon>Metazoa</taxon>
        <taxon>Chordata</taxon>
        <taxon>Tunicata</taxon>
        <taxon>Appendicularia</taxon>
        <taxon>Copelata</taxon>
        <taxon>Oikopleuridae</taxon>
        <taxon>Oikopleura</taxon>
    </lineage>
</organism>
<evidence type="ECO:0000313" key="2">
    <source>
        <dbReference type="Proteomes" id="UP000001307"/>
    </source>
</evidence>
<dbReference type="Proteomes" id="UP000001307">
    <property type="component" value="Unassembled WGS sequence"/>
</dbReference>
<reference evidence="1" key="1">
    <citation type="journal article" date="2010" name="Science">
        <title>Plasticity of animal genome architecture unmasked by rapid evolution of a pelagic tunicate.</title>
        <authorList>
            <person name="Denoeud F."/>
            <person name="Henriet S."/>
            <person name="Mungpakdee S."/>
            <person name="Aury J.M."/>
            <person name="Da Silva C."/>
            <person name="Brinkmann H."/>
            <person name="Mikhaleva J."/>
            <person name="Olsen L.C."/>
            <person name="Jubin C."/>
            <person name="Canestro C."/>
            <person name="Bouquet J.M."/>
            <person name="Danks G."/>
            <person name="Poulain J."/>
            <person name="Campsteijn C."/>
            <person name="Adamski M."/>
            <person name="Cross I."/>
            <person name="Yadetie F."/>
            <person name="Muffato M."/>
            <person name="Louis A."/>
            <person name="Butcher S."/>
            <person name="Tsagkogeorga G."/>
            <person name="Konrad A."/>
            <person name="Singh S."/>
            <person name="Jensen M.F."/>
            <person name="Cong E.H."/>
            <person name="Eikeseth-Otteraa H."/>
            <person name="Noel B."/>
            <person name="Anthouard V."/>
            <person name="Porcel B.M."/>
            <person name="Kachouri-Lafond R."/>
            <person name="Nishino A."/>
            <person name="Ugolini M."/>
            <person name="Chourrout P."/>
            <person name="Nishida H."/>
            <person name="Aasland R."/>
            <person name="Huzurbazar S."/>
            <person name="Westhof E."/>
            <person name="Delsuc F."/>
            <person name="Lehrach H."/>
            <person name="Reinhardt R."/>
            <person name="Weissenbach J."/>
            <person name="Roy S.W."/>
            <person name="Artiguenave F."/>
            <person name="Postlethwait J.H."/>
            <person name="Manak J.R."/>
            <person name="Thompson E.M."/>
            <person name="Jaillon O."/>
            <person name="Du Pasquier L."/>
            <person name="Boudinot P."/>
            <person name="Liberles D.A."/>
            <person name="Volff J.N."/>
            <person name="Philippe H."/>
            <person name="Lenhard B."/>
            <person name="Roest Crollius H."/>
            <person name="Wincker P."/>
            <person name="Chourrout D."/>
        </authorList>
    </citation>
    <scope>NUCLEOTIDE SEQUENCE [LARGE SCALE GENOMIC DNA]</scope>
</reference>
<feature type="non-terminal residue" evidence="1">
    <location>
        <position position="1"/>
    </location>
</feature>
<gene>
    <name evidence="1" type="ORF">GSOID_T00010163001</name>
</gene>
<proteinExistence type="predicted"/>
<accession>E4XZJ7</accession>